<gene>
    <name evidence="2" type="ORF">OH76DRAFT_184511</name>
</gene>
<organism evidence="2 3">
    <name type="scientific">Lentinus brumalis</name>
    <dbReference type="NCBI Taxonomy" id="2498619"/>
    <lineage>
        <taxon>Eukaryota</taxon>
        <taxon>Fungi</taxon>
        <taxon>Dikarya</taxon>
        <taxon>Basidiomycota</taxon>
        <taxon>Agaricomycotina</taxon>
        <taxon>Agaricomycetes</taxon>
        <taxon>Polyporales</taxon>
        <taxon>Polyporaceae</taxon>
        <taxon>Lentinus</taxon>
    </lineage>
</organism>
<dbReference type="Proteomes" id="UP000256964">
    <property type="component" value="Unassembled WGS sequence"/>
</dbReference>
<accession>A0A371CNA6</accession>
<dbReference type="AlphaFoldDB" id="A0A371CNA6"/>
<evidence type="ECO:0000313" key="2">
    <source>
        <dbReference type="EMBL" id="RDX41763.1"/>
    </source>
</evidence>
<reference evidence="2 3" key="1">
    <citation type="journal article" date="2018" name="Biotechnol. Biofuels">
        <title>Integrative visual omics of the white-rot fungus Polyporus brumalis exposes the biotechnological potential of its oxidative enzymes for delignifying raw plant biomass.</title>
        <authorList>
            <person name="Miyauchi S."/>
            <person name="Rancon A."/>
            <person name="Drula E."/>
            <person name="Hage H."/>
            <person name="Chaduli D."/>
            <person name="Favel A."/>
            <person name="Grisel S."/>
            <person name="Henrissat B."/>
            <person name="Herpoel-Gimbert I."/>
            <person name="Ruiz-Duenas F.J."/>
            <person name="Chevret D."/>
            <person name="Hainaut M."/>
            <person name="Lin J."/>
            <person name="Wang M."/>
            <person name="Pangilinan J."/>
            <person name="Lipzen A."/>
            <person name="Lesage-Meessen L."/>
            <person name="Navarro D."/>
            <person name="Riley R."/>
            <person name="Grigoriev I.V."/>
            <person name="Zhou S."/>
            <person name="Raouche S."/>
            <person name="Rosso M.N."/>
        </authorList>
    </citation>
    <scope>NUCLEOTIDE SEQUENCE [LARGE SCALE GENOMIC DNA]</scope>
    <source>
        <strain evidence="2 3">BRFM 1820</strain>
    </source>
</reference>
<feature type="compositionally biased region" description="Basic and acidic residues" evidence="1">
    <location>
        <begin position="1"/>
        <end position="11"/>
    </location>
</feature>
<feature type="region of interest" description="Disordered" evidence="1">
    <location>
        <begin position="1"/>
        <end position="21"/>
    </location>
</feature>
<keyword evidence="3" id="KW-1185">Reference proteome</keyword>
<evidence type="ECO:0000313" key="3">
    <source>
        <dbReference type="Proteomes" id="UP000256964"/>
    </source>
</evidence>
<protein>
    <submittedName>
        <fullName evidence="2">Uncharacterized protein</fullName>
    </submittedName>
</protein>
<sequence length="200" mass="21711">MQGRSLRRDEPVAGWWTDGGEQMSPRGGADVCQCTLYTVHGSRKISRGPFQGYAEHSLLSTTRRTVPGFGLQCAGGPSATASICQRAAWTGPGVELSIDAAWVSGGRQERVLCDLSLCILNPGWHARSPGRDARRRWVGRPLALAPWDCISLTVSATHISSPPVRLAIFDQSRTAHLHPPLLVRRLSRRSAHEGARRGSA</sequence>
<name>A0A371CNA6_9APHY</name>
<proteinExistence type="predicted"/>
<evidence type="ECO:0000256" key="1">
    <source>
        <dbReference type="SAM" id="MobiDB-lite"/>
    </source>
</evidence>
<dbReference type="EMBL" id="KZ857503">
    <property type="protein sequence ID" value="RDX41763.1"/>
    <property type="molecule type" value="Genomic_DNA"/>
</dbReference>